<evidence type="ECO:0000313" key="5">
    <source>
        <dbReference type="EMBL" id="MCV2884312.1"/>
    </source>
</evidence>
<proteinExistence type="predicted"/>
<dbReference type="RefSeq" id="WP_263711540.1">
    <property type="nucleotide sequence ID" value="NZ_JAOWKX010000003.1"/>
</dbReference>
<dbReference type="CDD" id="cd06225">
    <property type="entry name" value="HAMP"/>
    <property type="match status" value="1"/>
</dbReference>
<evidence type="ECO:0000256" key="1">
    <source>
        <dbReference type="SAM" id="Phobius"/>
    </source>
</evidence>
<dbReference type="Gene3D" id="6.10.340.10">
    <property type="match status" value="1"/>
</dbReference>
<dbReference type="PROSITE" id="PS50885">
    <property type="entry name" value="HAMP"/>
    <property type="match status" value="1"/>
</dbReference>
<evidence type="ECO:0000259" key="2">
    <source>
        <dbReference type="PROSITE" id="PS50883"/>
    </source>
</evidence>
<dbReference type="InterPro" id="IPR052155">
    <property type="entry name" value="Biofilm_reg_signaling"/>
</dbReference>
<dbReference type="SUPFAM" id="SSF55073">
    <property type="entry name" value="Nucleotide cyclase"/>
    <property type="match status" value="1"/>
</dbReference>
<gene>
    <name evidence="5" type="ORF">OE749_06355</name>
</gene>
<dbReference type="PROSITE" id="PS50887">
    <property type="entry name" value="GGDEF"/>
    <property type="match status" value="1"/>
</dbReference>
<sequence>MFKGIRAKSIFVSVFVTLLSATTVLYFSLREHEKLYKESEFQYKDALSDVLAEELVSEVTLGLDAYQFPSSLLMLDKYPTIKYAFVLDREGEKNHQYVNPQLIEDASTAETIAQRKFDVSRLGMSVVQNDLVAIKQIGEPNYPLGFLVVVSDYTTPLNSSTKRLLVKTLPALILVIMIAVLVSFWIHRHLLRQIINLSKFTQSIRKPEDYRLRFEVKGSDEVAELGQHINAMLQTIELKNQHSKEQQLNLKKLANFDLLTELPNRQSFMDRLRGELARAKRAKRNLAILFLDLDNFKEINDSYGHEVGDELLIKVSERLQSELREGDILARLGGDEFLILIPEFSDSMGLGRVAERLLAIMQPGFIIRGWELNSGVSIGIADARSAEYNVNDIVRNADMAMYKAKELGRGRYAFFIESLLEQSIRKIKIANALATAIELEELTIFYQAKVNNGEKICGFEALVRWNSKSEGMISPAEFIPIAEQSGRVTAISRWVIRQVFKDHVEIARITQRPTTVAINLSAYDLKEPGLVLYIQELLVAYDINPAGIEFEVTESAYLDNFKQATEVLSALRKLGFSIALDDFGTGYSSLSYLAQIKVDTIKIDRAFVWNIDQSLHDTKIIETIFDLAKALHLDICAEGVETPAQADFLISRGCHQLQGYYYAKPLPLEALESKITAFI</sequence>
<dbReference type="Pfam" id="PF00563">
    <property type="entry name" value="EAL"/>
    <property type="match status" value="1"/>
</dbReference>
<dbReference type="SMART" id="SM00052">
    <property type="entry name" value="EAL"/>
    <property type="match status" value="1"/>
</dbReference>
<feature type="domain" description="HAMP" evidence="3">
    <location>
        <begin position="188"/>
        <end position="241"/>
    </location>
</feature>
<dbReference type="CDD" id="cd01948">
    <property type="entry name" value="EAL"/>
    <property type="match status" value="1"/>
</dbReference>
<dbReference type="Gene3D" id="3.30.70.270">
    <property type="match status" value="1"/>
</dbReference>
<dbReference type="Proteomes" id="UP001652504">
    <property type="component" value="Unassembled WGS sequence"/>
</dbReference>
<protein>
    <submittedName>
        <fullName evidence="5">EAL domain-containing protein</fullName>
    </submittedName>
</protein>
<dbReference type="Pfam" id="PF00672">
    <property type="entry name" value="HAMP"/>
    <property type="match status" value="1"/>
</dbReference>
<dbReference type="InterPro" id="IPR001633">
    <property type="entry name" value="EAL_dom"/>
</dbReference>
<feature type="domain" description="GGDEF" evidence="4">
    <location>
        <begin position="284"/>
        <end position="417"/>
    </location>
</feature>
<name>A0ABT3A6W0_9ALTE</name>
<feature type="transmembrane region" description="Helical" evidence="1">
    <location>
        <begin position="6"/>
        <end position="29"/>
    </location>
</feature>
<reference evidence="5 6" key="1">
    <citation type="submission" date="2022-10" db="EMBL/GenBank/DDBJ databases">
        <title>Aestuariibacter sp. AA17 isolated from Montipora capitata coral fragment.</title>
        <authorList>
            <person name="Emsley S.A."/>
            <person name="Pfannmuller K.M."/>
            <person name="Loughran R.M."/>
            <person name="Shlafstein M."/>
            <person name="Papke E."/>
            <person name="Saw J.H."/>
            <person name="Ushijima B."/>
            <person name="Videau P."/>
        </authorList>
    </citation>
    <scope>NUCLEOTIDE SEQUENCE [LARGE SCALE GENOMIC DNA]</scope>
    <source>
        <strain evidence="5 6">AA17</strain>
    </source>
</reference>
<dbReference type="CDD" id="cd01949">
    <property type="entry name" value="GGDEF"/>
    <property type="match status" value="1"/>
</dbReference>
<evidence type="ECO:0000259" key="4">
    <source>
        <dbReference type="PROSITE" id="PS50887"/>
    </source>
</evidence>
<dbReference type="Pfam" id="PF00990">
    <property type="entry name" value="GGDEF"/>
    <property type="match status" value="1"/>
</dbReference>
<feature type="domain" description="EAL" evidence="2">
    <location>
        <begin position="426"/>
        <end position="679"/>
    </location>
</feature>
<dbReference type="InterPro" id="IPR043128">
    <property type="entry name" value="Rev_trsase/Diguanyl_cyclase"/>
</dbReference>
<keyword evidence="6" id="KW-1185">Reference proteome</keyword>
<dbReference type="PROSITE" id="PS50883">
    <property type="entry name" value="EAL"/>
    <property type="match status" value="1"/>
</dbReference>
<organism evidence="5 6">
    <name type="scientific">Fluctibacter corallii</name>
    <dbReference type="NCBI Taxonomy" id="2984329"/>
    <lineage>
        <taxon>Bacteria</taxon>
        <taxon>Pseudomonadati</taxon>
        <taxon>Pseudomonadota</taxon>
        <taxon>Gammaproteobacteria</taxon>
        <taxon>Alteromonadales</taxon>
        <taxon>Alteromonadaceae</taxon>
        <taxon>Fluctibacter</taxon>
    </lineage>
</organism>
<accession>A0ABT3A6W0</accession>
<dbReference type="InterPro" id="IPR029787">
    <property type="entry name" value="Nucleotide_cyclase"/>
</dbReference>
<dbReference type="InterPro" id="IPR035919">
    <property type="entry name" value="EAL_sf"/>
</dbReference>
<dbReference type="SUPFAM" id="SSF141868">
    <property type="entry name" value="EAL domain-like"/>
    <property type="match status" value="1"/>
</dbReference>
<keyword evidence="1" id="KW-0812">Transmembrane</keyword>
<dbReference type="SMART" id="SM00267">
    <property type="entry name" value="GGDEF"/>
    <property type="match status" value="1"/>
</dbReference>
<dbReference type="SMART" id="SM00304">
    <property type="entry name" value="HAMP"/>
    <property type="match status" value="1"/>
</dbReference>
<dbReference type="InterPro" id="IPR000160">
    <property type="entry name" value="GGDEF_dom"/>
</dbReference>
<dbReference type="EMBL" id="JAOWKX010000003">
    <property type="protein sequence ID" value="MCV2884312.1"/>
    <property type="molecule type" value="Genomic_DNA"/>
</dbReference>
<keyword evidence="1" id="KW-1133">Transmembrane helix</keyword>
<feature type="transmembrane region" description="Helical" evidence="1">
    <location>
        <begin position="164"/>
        <end position="186"/>
    </location>
</feature>
<dbReference type="NCBIfam" id="TIGR00254">
    <property type="entry name" value="GGDEF"/>
    <property type="match status" value="1"/>
</dbReference>
<comment type="caution">
    <text evidence="5">The sequence shown here is derived from an EMBL/GenBank/DDBJ whole genome shotgun (WGS) entry which is preliminary data.</text>
</comment>
<evidence type="ECO:0000259" key="3">
    <source>
        <dbReference type="PROSITE" id="PS50885"/>
    </source>
</evidence>
<dbReference type="PANTHER" id="PTHR44757:SF2">
    <property type="entry name" value="BIOFILM ARCHITECTURE MAINTENANCE PROTEIN MBAA"/>
    <property type="match status" value="1"/>
</dbReference>
<keyword evidence="1" id="KW-0472">Membrane</keyword>
<dbReference type="InterPro" id="IPR003660">
    <property type="entry name" value="HAMP_dom"/>
</dbReference>
<dbReference type="PANTHER" id="PTHR44757">
    <property type="entry name" value="DIGUANYLATE CYCLASE DGCP"/>
    <property type="match status" value="1"/>
</dbReference>
<dbReference type="Gene3D" id="3.20.20.450">
    <property type="entry name" value="EAL domain"/>
    <property type="match status" value="1"/>
</dbReference>
<evidence type="ECO:0000313" key="6">
    <source>
        <dbReference type="Proteomes" id="UP001652504"/>
    </source>
</evidence>